<organism evidence="3 4">
    <name type="scientific">Phenylobacterium montanum</name>
    <dbReference type="NCBI Taxonomy" id="2823693"/>
    <lineage>
        <taxon>Bacteria</taxon>
        <taxon>Pseudomonadati</taxon>
        <taxon>Pseudomonadota</taxon>
        <taxon>Alphaproteobacteria</taxon>
        <taxon>Caulobacterales</taxon>
        <taxon>Caulobacteraceae</taxon>
        <taxon>Phenylobacterium</taxon>
    </lineage>
</organism>
<evidence type="ECO:0000256" key="2">
    <source>
        <dbReference type="ARBA" id="ARBA00022649"/>
    </source>
</evidence>
<reference evidence="3" key="1">
    <citation type="submission" date="2021-04" db="EMBL/GenBank/DDBJ databases">
        <title>The complete genome sequence of Caulobacter sp. S6.</title>
        <authorList>
            <person name="Tang Y."/>
            <person name="Ouyang W."/>
            <person name="Liu Q."/>
            <person name="Huang B."/>
            <person name="Guo Z."/>
            <person name="Lei P."/>
        </authorList>
    </citation>
    <scope>NUCLEOTIDE SEQUENCE</scope>
    <source>
        <strain evidence="3">S6</strain>
    </source>
</reference>
<dbReference type="InterPro" id="IPR010985">
    <property type="entry name" value="Ribbon_hlx_hlx"/>
</dbReference>
<dbReference type="PANTHER" id="PTHR36582:SF2">
    <property type="entry name" value="ANTITOXIN PARD"/>
    <property type="match status" value="1"/>
</dbReference>
<dbReference type="InterPro" id="IPR022789">
    <property type="entry name" value="ParD"/>
</dbReference>
<dbReference type="SUPFAM" id="SSF47598">
    <property type="entry name" value="Ribbon-helix-helix"/>
    <property type="match status" value="1"/>
</dbReference>
<dbReference type="RefSeq" id="WP_211940411.1">
    <property type="nucleotide sequence ID" value="NZ_CP073078.1"/>
</dbReference>
<keyword evidence="2" id="KW-1277">Toxin-antitoxin system</keyword>
<dbReference type="GO" id="GO:0006355">
    <property type="term" value="P:regulation of DNA-templated transcription"/>
    <property type="evidence" value="ECO:0007669"/>
    <property type="project" value="InterPro"/>
</dbReference>
<dbReference type="AlphaFoldDB" id="A0A975IWZ5"/>
<comment type="similarity">
    <text evidence="1">Belongs to the ParD antitoxin family.</text>
</comment>
<dbReference type="KEGG" id="caul:KCG34_11105"/>
<dbReference type="CDD" id="cd22231">
    <property type="entry name" value="RHH_NikR_HicB-like"/>
    <property type="match status" value="1"/>
</dbReference>
<dbReference type="Gene3D" id="6.10.10.120">
    <property type="entry name" value="Antitoxin ParD1-like"/>
    <property type="match status" value="1"/>
</dbReference>
<dbReference type="NCBIfam" id="TIGR02606">
    <property type="entry name" value="antidote_CC2985"/>
    <property type="match status" value="1"/>
</dbReference>
<dbReference type="Pfam" id="PF03693">
    <property type="entry name" value="ParD_antitoxin"/>
    <property type="match status" value="1"/>
</dbReference>
<sequence length="93" mass="10370">MATVEKLSIALTPEFAADIRRAIATGEYASTSEVVRDALRAWKQIRQGREVAVEELRRLWREGIDSGDGQPLDAEDIKRRGRARLAAHKAANL</sequence>
<evidence type="ECO:0000313" key="4">
    <source>
        <dbReference type="Proteomes" id="UP000676409"/>
    </source>
</evidence>
<evidence type="ECO:0000256" key="1">
    <source>
        <dbReference type="ARBA" id="ARBA00008580"/>
    </source>
</evidence>
<name>A0A975IWZ5_9CAUL</name>
<protein>
    <submittedName>
        <fullName evidence="3">Type II toxin-antitoxin system ParD family antitoxin</fullName>
    </submittedName>
</protein>
<keyword evidence="4" id="KW-1185">Reference proteome</keyword>
<dbReference type="PANTHER" id="PTHR36582">
    <property type="entry name" value="ANTITOXIN PARD"/>
    <property type="match status" value="1"/>
</dbReference>
<gene>
    <name evidence="3" type="ORF">KCG34_11105</name>
</gene>
<dbReference type="Proteomes" id="UP000676409">
    <property type="component" value="Chromosome"/>
</dbReference>
<dbReference type="EMBL" id="CP073078">
    <property type="protein sequence ID" value="QUD90360.1"/>
    <property type="molecule type" value="Genomic_DNA"/>
</dbReference>
<evidence type="ECO:0000313" key="3">
    <source>
        <dbReference type="EMBL" id="QUD90360.1"/>
    </source>
</evidence>
<proteinExistence type="inferred from homology"/>
<dbReference type="InterPro" id="IPR038296">
    <property type="entry name" value="ParD_sf"/>
</dbReference>
<accession>A0A975IWZ5</accession>